<name>A0A6V8MVL8_9BACT</name>
<reference evidence="2" key="1">
    <citation type="submission" date="2020-06" db="EMBL/GenBank/DDBJ databases">
        <title>Draft genomic sequecing of Geomonas sp. Red736.</title>
        <authorList>
            <person name="Itoh H."/>
            <person name="Xu Z.X."/>
            <person name="Ushijima N."/>
            <person name="Masuda Y."/>
            <person name="Shiratori Y."/>
            <person name="Senoo K."/>
        </authorList>
    </citation>
    <scope>NUCLEOTIDE SEQUENCE [LARGE SCALE GENOMIC DNA]</scope>
    <source>
        <strain evidence="2">Red736</strain>
    </source>
</reference>
<organism evidence="1 2">
    <name type="scientific">Geomonas paludis</name>
    <dbReference type="NCBI Taxonomy" id="2740185"/>
    <lineage>
        <taxon>Bacteria</taxon>
        <taxon>Pseudomonadati</taxon>
        <taxon>Thermodesulfobacteriota</taxon>
        <taxon>Desulfuromonadia</taxon>
        <taxon>Geobacterales</taxon>
        <taxon>Geobacteraceae</taxon>
        <taxon>Geomonas</taxon>
    </lineage>
</organism>
<gene>
    <name evidence="1" type="ORF">GMPD_21470</name>
</gene>
<evidence type="ECO:0000313" key="1">
    <source>
        <dbReference type="EMBL" id="GFO64228.1"/>
    </source>
</evidence>
<evidence type="ECO:0000313" key="2">
    <source>
        <dbReference type="Proteomes" id="UP000568888"/>
    </source>
</evidence>
<dbReference type="Proteomes" id="UP000568888">
    <property type="component" value="Unassembled WGS sequence"/>
</dbReference>
<dbReference type="EMBL" id="BLXY01000003">
    <property type="protein sequence ID" value="GFO64228.1"/>
    <property type="molecule type" value="Genomic_DNA"/>
</dbReference>
<proteinExistence type="predicted"/>
<sequence>MGELAVIATACGFTHTPAPSRQGRGGSTYDVSMEFDLVPKVHLGNANPLRSSNFPRMQSWSFAPYGVPKLELGNQEKVGENISWLGKKKWGAVSIRPPKKETQECVPGC</sequence>
<dbReference type="AlphaFoldDB" id="A0A6V8MVL8"/>
<comment type="caution">
    <text evidence="1">The sequence shown here is derived from an EMBL/GenBank/DDBJ whole genome shotgun (WGS) entry which is preliminary data.</text>
</comment>
<accession>A0A6V8MVL8</accession>
<protein>
    <submittedName>
        <fullName evidence="1">Uncharacterized protein</fullName>
    </submittedName>
</protein>